<dbReference type="InterPro" id="IPR001902">
    <property type="entry name" value="SLC26A/SulP_fam"/>
</dbReference>
<protein>
    <recommendedName>
        <fullName evidence="9">STAS domain-containing protein</fullName>
    </recommendedName>
</protein>
<organism evidence="10 11">
    <name type="scientific">Brassica cretica</name>
    <name type="common">Mustard</name>
    <dbReference type="NCBI Taxonomy" id="69181"/>
    <lineage>
        <taxon>Eukaryota</taxon>
        <taxon>Viridiplantae</taxon>
        <taxon>Streptophyta</taxon>
        <taxon>Embryophyta</taxon>
        <taxon>Tracheophyta</taxon>
        <taxon>Spermatophyta</taxon>
        <taxon>Magnoliopsida</taxon>
        <taxon>eudicotyledons</taxon>
        <taxon>Gunneridae</taxon>
        <taxon>Pentapetalae</taxon>
        <taxon>rosids</taxon>
        <taxon>malvids</taxon>
        <taxon>Brassicales</taxon>
        <taxon>Brassicaceae</taxon>
        <taxon>Brassiceae</taxon>
        <taxon>Brassica</taxon>
    </lineage>
</organism>
<keyword evidence="6" id="KW-0764">Sulfate transport</keyword>
<proteinExistence type="predicted"/>
<gene>
    <name evidence="10" type="ORF">F2Q68_00013993</name>
</gene>
<keyword evidence="5 8" id="KW-1133">Transmembrane helix</keyword>
<reference evidence="10" key="1">
    <citation type="submission" date="2019-12" db="EMBL/GenBank/DDBJ databases">
        <title>Genome sequencing and annotation of Brassica cretica.</title>
        <authorList>
            <person name="Studholme D.J."/>
            <person name="Sarris P.F."/>
        </authorList>
    </citation>
    <scope>NUCLEOTIDE SEQUENCE</scope>
    <source>
        <strain evidence="10">PFS-001/15</strain>
        <tissue evidence="10">Leaf</tissue>
    </source>
</reference>
<evidence type="ECO:0000256" key="6">
    <source>
        <dbReference type="ARBA" id="ARBA00023032"/>
    </source>
</evidence>
<evidence type="ECO:0000256" key="2">
    <source>
        <dbReference type="ARBA" id="ARBA00022448"/>
    </source>
</evidence>
<feature type="transmembrane region" description="Helical" evidence="8">
    <location>
        <begin position="159"/>
        <end position="181"/>
    </location>
</feature>
<comment type="subcellular location">
    <subcellularLocation>
        <location evidence="1">Membrane</location>
        <topology evidence="1">Multi-pass membrane protein</topology>
    </subcellularLocation>
</comment>
<dbReference type="InterPro" id="IPR036513">
    <property type="entry name" value="STAS_dom_sf"/>
</dbReference>
<dbReference type="InterPro" id="IPR002645">
    <property type="entry name" value="STAS_dom"/>
</dbReference>
<dbReference type="GO" id="GO:0015293">
    <property type="term" value="F:symporter activity"/>
    <property type="evidence" value="ECO:0007669"/>
    <property type="project" value="UniProtKB-KW"/>
</dbReference>
<dbReference type="Pfam" id="PF00916">
    <property type="entry name" value="Sulfate_transp"/>
    <property type="match status" value="1"/>
</dbReference>
<dbReference type="EMBL" id="QGKW02001940">
    <property type="protein sequence ID" value="KAF2558561.1"/>
    <property type="molecule type" value="Genomic_DNA"/>
</dbReference>
<keyword evidence="2" id="KW-0813">Transport</keyword>
<dbReference type="Proteomes" id="UP000712281">
    <property type="component" value="Unassembled WGS sequence"/>
</dbReference>
<evidence type="ECO:0000256" key="4">
    <source>
        <dbReference type="ARBA" id="ARBA00022847"/>
    </source>
</evidence>
<dbReference type="GO" id="GO:0016020">
    <property type="term" value="C:membrane"/>
    <property type="evidence" value="ECO:0007669"/>
    <property type="project" value="UniProtKB-SubCell"/>
</dbReference>
<evidence type="ECO:0000313" key="11">
    <source>
        <dbReference type="Proteomes" id="UP000712281"/>
    </source>
</evidence>
<evidence type="ECO:0000259" key="9">
    <source>
        <dbReference type="PROSITE" id="PS50801"/>
    </source>
</evidence>
<evidence type="ECO:0000256" key="7">
    <source>
        <dbReference type="ARBA" id="ARBA00023136"/>
    </source>
</evidence>
<dbReference type="Pfam" id="PF01740">
    <property type="entry name" value="STAS"/>
    <property type="match status" value="1"/>
</dbReference>
<feature type="transmembrane region" description="Helical" evidence="8">
    <location>
        <begin position="71"/>
        <end position="91"/>
    </location>
</feature>
<evidence type="ECO:0000256" key="5">
    <source>
        <dbReference type="ARBA" id="ARBA00022989"/>
    </source>
</evidence>
<feature type="transmembrane region" description="Helical" evidence="8">
    <location>
        <begin position="42"/>
        <end position="59"/>
    </location>
</feature>
<dbReference type="CDD" id="cd07042">
    <property type="entry name" value="STAS_SulP_like_sulfate_transporter"/>
    <property type="match status" value="1"/>
</dbReference>
<keyword evidence="7 8" id="KW-0472">Membrane</keyword>
<feature type="transmembrane region" description="Helical" evidence="8">
    <location>
        <begin position="124"/>
        <end position="147"/>
    </location>
</feature>
<dbReference type="PANTHER" id="PTHR11814">
    <property type="entry name" value="SULFATE TRANSPORTER"/>
    <property type="match status" value="1"/>
</dbReference>
<feature type="transmembrane region" description="Helical" evidence="8">
    <location>
        <begin position="187"/>
        <end position="205"/>
    </location>
</feature>
<evidence type="ECO:0000256" key="3">
    <source>
        <dbReference type="ARBA" id="ARBA00022692"/>
    </source>
</evidence>
<dbReference type="InterPro" id="IPR011547">
    <property type="entry name" value="SLC26A/SulP_dom"/>
</dbReference>
<name>A0A8S9HH58_BRACR</name>
<dbReference type="AlphaFoldDB" id="A0A8S9HH58"/>
<sequence>MAGAAVIVSLQQLKALLGITHFTKQMSVIPVLSSVFHHTNEWSWQTIVMGVCFLLFLLATRHLSMKKPKLFWVSAGAPLLSVIVSTLIVFVSRADRHGISVEGIAVGRTFAAVKNYHVDGNKEMIAIGLMNVVGSATSCYVTTGAFSRSAVNNNAGCKTAVSNIVMSVTVMVTLLFLMPLFEYTPNVVLGAIIVTAVIGLIDLPAARHIWRIDKFDFLVMLCAFFGVVFLSVQNGLAIAVGLSLFKLLMQVTRPKTVVMGNIPGTDVYRNLHHYKEAQRIPGFLVLSIESPVNFANSNYLTERTSRWIEECEEEEAQEKHSSLRFLILEMSAVSGVDTNGVSFFKELKKTTAKKSIELVFVNPLSEVMEKLQRADEEEEFMRPEFLFLTVSEAVASLSLKGGPYLNNV</sequence>
<keyword evidence="4" id="KW-0769">Symport</keyword>
<dbReference type="FunFam" id="3.30.750.24:FF:000002">
    <property type="entry name" value="Sulfate transporter 31"/>
    <property type="match status" value="1"/>
</dbReference>
<dbReference type="SUPFAM" id="SSF52091">
    <property type="entry name" value="SpoIIaa-like"/>
    <property type="match status" value="1"/>
</dbReference>
<keyword evidence="3 8" id="KW-0812">Transmembrane</keyword>
<evidence type="ECO:0000256" key="1">
    <source>
        <dbReference type="ARBA" id="ARBA00004141"/>
    </source>
</evidence>
<dbReference type="PROSITE" id="PS50801">
    <property type="entry name" value="STAS"/>
    <property type="match status" value="1"/>
</dbReference>
<dbReference type="Gene3D" id="3.30.750.24">
    <property type="entry name" value="STAS domain"/>
    <property type="match status" value="1"/>
</dbReference>
<evidence type="ECO:0000256" key="8">
    <source>
        <dbReference type="SAM" id="Phobius"/>
    </source>
</evidence>
<feature type="domain" description="STAS" evidence="9">
    <location>
        <begin position="273"/>
        <end position="397"/>
    </location>
</feature>
<comment type="caution">
    <text evidence="10">The sequence shown here is derived from an EMBL/GenBank/DDBJ whole genome shotgun (WGS) entry which is preliminary data.</text>
</comment>
<feature type="transmembrane region" description="Helical" evidence="8">
    <location>
        <begin position="217"/>
        <end position="245"/>
    </location>
</feature>
<evidence type="ECO:0000313" key="10">
    <source>
        <dbReference type="EMBL" id="KAF2558561.1"/>
    </source>
</evidence>
<accession>A0A8S9HH58</accession>